<proteinExistence type="predicted"/>
<dbReference type="Pfam" id="PF01464">
    <property type="entry name" value="SLT"/>
    <property type="match status" value="1"/>
</dbReference>
<dbReference type="HOGENOM" id="CLU_065765_5_0_0"/>
<feature type="chain" id="PRO_5003256191" evidence="1">
    <location>
        <begin position="20"/>
        <end position="173"/>
    </location>
</feature>
<protein>
    <submittedName>
        <fullName evidence="3">Lytic transglycosylase catalytic</fullName>
    </submittedName>
</protein>
<dbReference type="PANTHER" id="PTHR37423:SF2">
    <property type="entry name" value="MEMBRANE-BOUND LYTIC MUREIN TRANSGLYCOSYLASE C"/>
    <property type="match status" value="1"/>
</dbReference>
<dbReference type="InterPro" id="IPR008258">
    <property type="entry name" value="Transglycosylase_SLT_dom_1"/>
</dbReference>
<evidence type="ECO:0000259" key="2">
    <source>
        <dbReference type="Pfam" id="PF01464"/>
    </source>
</evidence>
<evidence type="ECO:0000313" key="3">
    <source>
        <dbReference type="EMBL" id="ADY27446.1"/>
    </source>
</evidence>
<keyword evidence="1" id="KW-0732">Signal</keyword>
<dbReference type="Proteomes" id="UP000007718">
    <property type="component" value="Plasmid pDEIPR02"/>
</dbReference>
<feature type="signal peptide" evidence="1">
    <location>
        <begin position="1"/>
        <end position="19"/>
    </location>
</feature>
<keyword evidence="3" id="KW-0614">Plasmid</keyword>
<name>F0RQ87_DEIPM</name>
<dbReference type="PANTHER" id="PTHR37423">
    <property type="entry name" value="SOLUBLE LYTIC MUREIN TRANSGLYCOSYLASE-RELATED"/>
    <property type="match status" value="1"/>
</dbReference>
<organism evidence="3 4">
    <name type="scientific">Deinococcus proteolyticus (strain ATCC 35074 / DSM 20540 / JCM 6276 / NBRC 101906 / NCIMB 13154 / VKM Ac-1939 / CCM 2703 / MRP)</name>
    <dbReference type="NCBI Taxonomy" id="693977"/>
    <lineage>
        <taxon>Bacteria</taxon>
        <taxon>Thermotogati</taxon>
        <taxon>Deinococcota</taxon>
        <taxon>Deinococci</taxon>
        <taxon>Deinococcales</taxon>
        <taxon>Deinococcaceae</taxon>
        <taxon>Deinococcus</taxon>
    </lineage>
</organism>
<sequence>MKRFMMVLFAFALSTPAAAQMQRPQMQGPVPADACPLTERGRWEGGKRVVPDRYMRLVNLYSESEGIPRPLLFAQIWQESSFCQRAVSSAGAMGLMQLMPGTARELGVDPKDAHQNVAGGSRYLARLKRQFGSWEAALAAYNAGPGRVAEHGGQVPPIAETQHYVITIMSQVK</sequence>
<dbReference type="AlphaFoldDB" id="F0RQ87"/>
<geneLocation type="plasmid" evidence="3 4">
    <name>pDEIPR02</name>
</geneLocation>
<feature type="domain" description="Transglycosylase SLT" evidence="2">
    <location>
        <begin position="59"/>
        <end position="154"/>
    </location>
</feature>
<reference evidence="3 4" key="2">
    <citation type="journal article" date="2012" name="Stand. Genomic Sci.">
        <title>Complete genome sequence of the orange-red pigmented, radioresistant Deinococcus proteolyticus type strain (MRP(T)).</title>
        <authorList>
            <person name="Copeland A."/>
            <person name="Zeytun A."/>
            <person name="Yassawong M."/>
            <person name="Nolan M."/>
            <person name="Lucas S."/>
            <person name="Hammon N."/>
            <person name="Deshpande S."/>
            <person name="Cheng J.F."/>
            <person name="Han C."/>
            <person name="Tapia R."/>
            <person name="Goodwin L.A."/>
            <person name="Pitluck S."/>
            <person name="Mavromatis K."/>
            <person name="Liolios K."/>
            <person name="Pagani I."/>
            <person name="Ivanova N."/>
            <person name="Mikhailova N."/>
            <person name="Pati A."/>
            <person name="Chen A."/>
            <person name="Palaniappan K."/>
            <person name="Land M."/>
            <person name="Hauser L."/>
            <person name="Jeffries C.D."/>
            <person name="Brambilla E.M."/>
            <person name="Rohde M."/>
            <person name="Sikorski J."/>
            <person name="Pukall R."/>
            <person name="Goker M."/>
            <person name="Detter J.C."/>
            <person name="Woyke T."/>
            <person name="Bristow J."/>
            <person name="Eisen J.A."/>
            <person name="Markowitz V."/>
            <person name="Hugenholtz P."/>
            <person name="Kyrpides N.C."/>
            <person name="Klenk H.P."/>
            <person name="Lapidus A."/>
        </authorList>
    </citation>
    <scope>NUCLEOTIDE SEQUENCE [LARGE SCALE GENOMIC DNA]</scope>
    <source>
        <strain evidence="4">ATCC 35074 / DSM 20540 / JCM 6276 / NBRC 101906 / NCIMB 13154 / VKM Ac-1939 / CCM 2703 / MRP</strain>
        <plasmid evidence="4">Plasmid pDEIPR02</plasmid>
    </source>
</reference>
<evidence type="ECO:0000256" key="1">
    <source>
        <dbReference type="SAM" id="SignalP"/>
    </source>
</evidence>
<dbReference type="CDD" id="cd00254">
    <property type="entry name" value="LT-like"/>
    <property type="match status" value="1"/>
</dbReference>
<gene>
    <name evidence="3" type="ordered locus">Deipr_2321</name>
</gene>
<dbReference type="KEGG" id="dpt:Deipr_2321"/>
<evidence type="ECO:0000313" key="4">
    <source>
        <dbReference type="Proteomes" id="UP000007718"/>
    </source>
</evidence>
<dbReference type="RefSeq" id="WP_013615800.1">
    <property type="nucleotide sequence ID" value="NC_015162.1"/>
</dbReference>
<dbReference type="Gene3D" id="1.10.530.10">
    <property type="match status" value="1"/>
</dbReference>
<accession>F0RQ87</accession>
<dbReference type="InterPro" id="IPR023346">
    <property type="entry name" value="Lysozyme-like_dom_sf"/>
</dbReference>
<reference evidence="4" key="1">
    <citation type="submission" date="2011-02" db="EMBL/GenBank/DDBJ databases">
        <title>The complete sequence of plasmid2 of Deinococcus proteolyticus DSM 20540.</title>
        <authorList>
            <consortium name="US DOE Joint Genome Institute (JGI-PGF)"/>
            <person name="Lucas S."/>
            <person name="Copeland A."/>
            <person name="Lapidus A."/>
            <person name="Bruce D."/>
            <person name="Goodwin L."/>
            <person name="Pitluck S."/>
            <person name="Kyrpides N."/>
            <person name="Mavromatis K."/>
            <person name="Pagani I."/>
            <person name="Ivanova N."/>
            <person name="Ovchinnikova G."/>
            <person name="Zeytun A."/>
            <person name="Detter J.C."/>
            <person name="Han C."/>
            <person name="Land M."/>
            <person name="Hauser L."/>
            <person name="Markowitz V."/>
            <person name="Cheng J.-F."/>
            <person name="Hugenholtz P."/>
            <person name="Woyke T."/>
            <person name="Wu D."/>
            <person name="Pukall R."/>
            <person name="Steenblock K."/>
            <person name="Brambilla E."/>
            <person name="Klenk H.-P."/>
            <person name="Eisen J.A."/>
        </authorList>
    </citation>
    <scope>NUCLEOTIDE SEQUENCE [LARGE SCALE GENOMIC DNA]</scope>
    <source>
        <strain evidence="4">ATCC 35074 / DSM 20540 / JCM 6276 / NBRC 101906 / NCIMB 13154 / VKM Ac-1939 / CCM 2703 / MRP</strain>
        <plasmid evidence="4">Plasmid pDEIPR02</plasmid>
    </source>
</reference>
<dbReference type="SUPFAM" id="SSF53955">
    <property type="entry name" value="Lysozyme-like"/>
    <property type="match status" value="1"/>
</dbReference>
<keyword evidence="4" id="KW-1185">Reference proteome</keyword>
<dbReference type="EMBL" id="CP002538">
    <property type="protein sequence ID" value="ADY27446.1"/>
    <property type="molecule type" value="Genomic_DNA"/>
</dbReference>